<dbReference type="InterPro" id="IPR010982">
    <property type="entry name" value="Lambda_DNA-bd_dom_sf"/>
</dbReference>
<dbReference type="CDD" id="cd00093">
    <property type="entry name" value="HTH_XRE"/>
    <property type="match status" value="1"/>
</dbReference>
<organism evidence="2 3">
    <name type="scientific">Levilactobacillus hammesii</name>
    <dbReference type="NCBI Taxonomy" id="267633"/>
    <lineage>
        <taxon>Bacteria</taxon>
        <taxon>Bacillati</taxon>
        <taxon>Bacillota</taxon>
        <taxon>Bacilli</taxon>
        <taxon>Lactobacillales</taxon>
        <taxon>Lactobacillaceae</taxon>
        <taxon>Levilactobacillus</taxon>
    </lineage>
</organism>
<proteinExistence type="predicted"/>
<reference evidence="2" key="1">
    <citation type="journal article" date="2021" name="PeerJ">
        <title>Extensive microbial diversity within the chicken gut microbiome revealed by metagenomics and culture.</title>
        <authorList>
            <person name="Gilroy R."/>
            <person name="Ravi A."/>
            <person name="Getino M."/>
            <person name="Pursley I."/>
            <person name="Horton D.L."/>
            <person name="Alikhan N.F."/>
            <person name="Baker D."/>
            <person name="Gharbi K."/>
            <person name="Hall N."/>
            <person name="Watson M."/>
            <person name="Adriaenssens E.M."/>
            <person name="Foster-Nyarko E."/>
            <person name="Jarju S."/>
            <person name="Secka A."/>
            <person name="Antonio M."/>
            <person name="Oren A."/>
            <person name="Chaudhuri R.R."/>
            <person name="La Ragione R."/>
            <person name="Hildebrand F."/>
            <person name="Pallen M.J."/>
        </authorList>
    </citation>
    <scope>NUCLEOTIDE SEQUENCE</scope>
    <source>
        <strain evidence="2">CHK173-2145</strain>
    </source>
</reference>
<sequence length="211" mass="22603">MTEKEEQRKQVGTRIKSLRLSRGIDLAAFGSLIDPPASASIVSRWERGINLPSNKRMQSIAELSNVSVDYLLNGEPQNDTAIMKAIEKWQSGKDLSGDESDKVAEGITGGALNEIASAEKAQIVVDIQKLVATANLAELGTPALRTIKTTIKLVQNADKADTAGLTSGIQTLVTLLGMNVNPAIAGSSEAQRQAIAELKEQFNYLVDLLES</sequence>
<dbReference type="GO" id="GO:0003677">
    <property type="term" value="F:DNA binding"/>
    <property type="evidence" value="ECO:0007669"/>
    <property type="project" value="InterPro"/>
</dbReference>
<dbReference type="Pfam" id="PF01381">
    <property type="entry name" value="HTH_3"/>
    <property type="match status" value="1"/>
</dbReference>
<protein>
    <submittedName>
        <fullName evidence="2">Helix-turn-helix domain-containing protein</fullName>
    </submittedName>
</protein>
<dbReference type="Proteomes" id="UP000721920">
    <property type="component" value="Unassembled WGS sequence"/>
</dbReference>
<dbReference type="SUPFAM" id="SSF47413">
    <property type="entry name" value="lambda repressor-like DNA-binding domains"/>
    <property type="match status" value="1"/>
</dbReference>
<gene>
    <name evidence="2" type="ORF">K8U88_05900</name>
</gene>
<dbReference type="InterPro" id="IPR001387">
    <property type="entry name" value="Cro/C1-type_HTH"/>
</dbReference>
<evidence type="ECO:0000313" key="3">
    <source>
        <dbReference type="Proteomes" id="UP000721920"/>
    </source>
</evidence>
<evidence type="ECO:0000259" key="1">
    <source>
        <dbReference type="PROSITE" id="PS50943"/>
    </source>
</evidence>
<name>A0A921F1V0_9LACO</name>
<accession>A0A921F1V0</accession>
<dbReference type="AlphaFoldDB" id="A0A921F1V0"/>
<feature type="domain" description="HTH cro/C1-type" evidence="1">
    <location>
        <begin position="15"/>
        <end position="71"/>
    </location>
</feature>
<reference evidence="2" key="2">
    <citation type="submission" date="2021-09" db="EMBL/GenBank/DDBJ databases">
        <authorList>
            <person name="Gilroy R."/>
        </authorList>
    </citation>
    <scope>NUCLEOTIDE SEQUENCE</scope>
    <source>
        <strain evidence="2">CHK173-2145</strain>
    </source>
</reference>
<dbReference type="PROSITE" id="PS50943">
    <property type="entry name" value="HTH_CROC1"/>
    <property type="match status" value="1"/>
</dbReference>
<dbReference type="Gene3D" id="1.10.260.40">
    <property type="entry name" value="lambda repressor-like DNA-binding domains"/>
    <property type="match status" value="1"/>
</dbReference>
<evidence type="ECO:0000313" key="2">
    <source>
        <dbReference type="EMBL" id="HJE87104.1"/>
    </source>
</evidence>
<dbReference type="SMART" id="SM00530">
    <property type="entry name" value="HTH_XRE"/>
    <property type="match status" value="1"/>
</dbReference>
<dbReference type="EMBL" id="DYXN01000086">
    <property type="protein sequence ID" value="HJE87104.1"/>
    <property type="molecule type" value="Genomic_DNA"/>
</dbReference>
<comment type="caution">
    <text evidence="2">The sequence shown here is derived from an EMBL/GenBank/DDBJ whole genome shotgun (WGS) entry which is preliminary data.</text>
</comment>